<keyword evidence="7 10" id="KW-1133">Transmembrane helix</keyword>
<dbReference type="GO" id="GO:0005886">
    <property type="term" value="C:plasma membrane"/>
    <property type="evidence" value="ECO:0007669"/>
    <property type="project" value="UniProtKB-SubCell"/>
</dbReference>
<name>A0A0S3Q0Z5_9BRAD</name>
<proteinExistence type="inferred from homology"/>
<dbReference type="PANTHER" id="PTHR11384">
    <property type="entry name" value="ATP-BINDING CASSETTE, SUB-FAMILY D MEMBER"/>
    <property type="match status" value="1"/>
</dbReference>
<dbReference type="InterPro" id="IPR050835">
    <property type="entry name" value="ABC_transporter_sub-D"/>
</dbReference>
<evidence type="ECO:0000313" key="14">
    <source>
        <dbReference type="Proteomes" id="UP000236884"/>
    </source>
</evidence>
<comment type="subcellular location">
    <subcellularLocation>
        <location evidence="1">Cell membrane</location>
        <topology evidence="1">Multi-pass membrane protein</topology>
    </subcellularLocation>
</comment>
<dbReference type="Pfam" id="PF00005">
    <property type="entry name" value="ABC_tran"/>
    <property type="match status" value="1"/>
</dbReference>
<keyword evidence="6 13" id="KW-0067">ATP-binding</keyword>
<keyword evidence="3" id="KW-0813">Transport</keyword>
<evidence type="ECO:0000259" key="11">
    <source>
        <dbReference type="PROSITE" id="PS50893"/>
    </source>
</evidence>
<dbReference type="SMART" id="SM00382">
    <property type="entry name" value="AAA"/>
    <property type="match status" value="1"/>
</dbReference>
<reference evidence="13 14" key="1">
    <citation type="submission" date="2015-08" db="EMBL/GenBank/DDBJ databases">
        <title>Investigation of the bacterial diversity of lava forest soil.</title>
        <authorList>
            <person name="Lee J.S."/>
        </authorList>
    </citation>
    <scope>NUCLEOTIDE SEQUENCE [LARGE SCALE GENOMIC DNA]</scope>
    <source>
        <strain evidence="13 14">GJW-30</strain>
    </source>
</reference>
<comment type="function">
    <text evidence="9">Involved in beta-(1--&gt;2)glucan export. Transmembrane domains (TMD) form a pore in the inner membrane and the ATP-binding domain (NBD) is responsible for energy generation.</text>
</comment>
<dbReference type="InterPro" id="IPR011527">
    <property type="entry name" value="ABC1_TM_dom"/>
</dbReference>
<dbReference type="Gene3D" id="1.20.1560.10">
    <property type="entry name" value="ABC transporter type 1, transmembrane domain"/>
    <property type="match status" value="1"/>
</dbReference>
<evidence type="ECO:0000256" key="4">
    <source>
        <dbReference type="ARBA" id="ARBA00022692"/>
    </source>
</evidence>
<dbReference type="InterPro" id="IPR027417">
    <property type="entry name" value="P-loop_NTPase"/>
</dbReference>
<organism evidence="13 14">
    <name type="scientific">Variibacter gotjawalensis</name>
    <dbReference type="NCBI Taxonomy" id="1333996"/>
    <lineage>
        <taxon>Bacteria</taxon>
        <taxon>Pseudomonadati</taxon>
        <taxon>Pseudomonadota</taxon>
        <taxon>Alphaproteobacteria</taxon>
        <taxon>Hyphomicrobiales</taxon>
        <taxon>Nitrobacteraceae</taxon>
        <taxon>Variibacter</taxon>
    </lineage>
</organism>
<dbReference type="InterPro" id="IPR025662">
    <property type="entry name" value="Sigma_54_int_dom_ATP-bd_1"/>
</dbReference>
<dbReference type="InterPro" id="IPR003439">
    <property type="entry name" value="ABC_transporter-like_ATP-bd"/>
</dbReference>
<dbReference type="PROSITE" id="PS50929">
    <property type="entry name" value="ABC_TM1F"/>
    <property type="match status" value="1"/>
</dbReference>
<dbReference type="SUPFAM" id="SSF90123">
    <property type="entry name" value="ABC transporter transmembrane region"/>
    <property type="match status" value="1"/>
</dbReference>
<accession>A0A0S3Q0Z5</accession>
<comment type="similarity">
    <text evidence="2">Belongs to the ABC transporter superfamily.</text>
</comment>
<dbReference type="GO" id="GO:0016887">
    <property type="term" value="F:ATP hydrolysis activity"/>
    <property type="evidence" value="ECO:0007669"/>
    <property type="project" value="InterPro"/>
</dbReference>
<evidence type="ECO:0000256" key="6">
    <source>
        <dbReference type="ARBA" id="ARBA00022840"/>
    </source>
</evidence>
<dbReference type="Pfam" id="PF06472">
    <property type="entry name" value="ABC_membrane_2"/>
    <property type="match status" value="1"/>
</dbReference>
<dbReference type="Proteomes" id="UP000236884">
    <property type="component" value="Chromosome"/>
</dbReference>
<dbReference type="AlphaFoldDB" id="A0A0S3Q0Z5"/>
<feature type="domain" description="ABC transporter" evidence="11">
    <location>
        <begin position="175"/>
        <end position="391"/>
    </location>
</feature>
<keyword evidence="4 10" id="KW-0812">Transmembrane</keyword>
<dbReference type="PROSITE" id="PS00675">
    <property type="entry name" value="SIGMA54_INTERACT_1"/>
    <property type="match status" value="1"/>
</dbReference>
<dbReference type="CDD" id="cd03223">
    <property type="entry name" value="ABCD_peroxisomal_ALDP"/>
    <property type="match status" value="1"/>
</dbReference>
<dbReference type="PROSITE" id="PS00211">
    <property type="entry name" value="ABC_TRANSPORTER_1"/>
    <property type="match status" value="1"/>
</dbReference>
<sequence>MAFAAVGYAAATSYAAYLTGWPLVQRIIAKNEAEARFRAEMTRLRENAESIALIRGDEDERRSVMDNYGRVISAWIGVIKQQGIVALVLNANSALFPIVPLLLIAPKYLSGAVTLGAVMQIVAAFMAVQAALIWFVDNLIRLAEWFASVARVEELQAALDGIDRRVEDVASRIELRVSSASTIYWERLRIDLADGSPLIAENSFRIQSGDKVLIVGESGSGKSTLIRALAGLWPWGSGVIAVPHSAHISFLPQEPYLPLGTLRDVIVYPRENLKTTNTEVASALARVGLGYMAHRLDEEYRWDQTLSGGERQRVAFARLMLHRPSVIVMDEATSALDEESQASILALFREEIFQAATVISVGHRPSLDAFHLRKITVTKADGGAVLTDTLI</sequence>
<evidence type="ECO:0000313" key="13">
    <source>
        <dbReference type="EMBL" id="BAT61866.1"/>
    </source>
</evidence>
<dbReference type="InterPro" id="IPR017871">
    <property type="entry name" value="ABC_transporter-like_CS"/>
</dbReference>
<evidence type="ECO:0000256" key="1">
    <source>
        <dbReference type="ARBA" id="ARBA00004651"/>
    </source>
</evidence>
<keyword evidence="8 10" id="KW-0472">Membrane</keyword>
<dbReference type="InterPro" id="IPR003593">
    <property type="entry name" value="AAA+_ATPase"/>
</dbReference>
<dbReference type="EMBL" id="AP014946">
    <property type="protein sequence ID" value="BAT61866.1"/>
    <property type="molecule type" value="Genomic_DNA"/>
</dbReference>
<dbReference type="PROSITE" id="PS50893">
    <property type="entry name" value="ABC_TRANSPORTER_2"/>
    <property type="match status" value="1"/>
</dbReference>
<dbReference type="Gene3D" id="3.40.50.300">
    <property type="entry name" value="P-loop containing nucleotide triphosphate hydrolases"/>
    <property type="match status" value="1"/>
</dbReference>
<protein>
    <submittedName>
        <fullName evidence="13">Vitamin B12 transport ATP-binding protein BacA</fullName>
    </submittedName>
</protein>
<dbReference type="SUPFAM" id="SSF52540">
    <property type="entry name" value="P-loop containing nucleoside triphosphate hydrolases"/>
    <property type="match status" value="1"/>
</dbReference>
<evidence type="ECO:0000256" key="5">
    <source>
        <dbReference type="ARBA" id="ARBA00022741"/>
    </source>
</evidence>
<evidence type="ECO:0000256" key="9">
    <source>
        <dbReference type="ARBA" id="ARBA00024722"/>
    </source>
</evidence>
<evidence type="ECO:0000259" key="12">
    <source>
        <dbReference type="PROSITE" id="PS50929"/>
    </source>
</evidence>
<feature type="transmembrane region" description="Helical" evidence="10">
    <location>
        <begin position="117"/>
        <end position="136"/>
    </location>
</feature>
<keyword evidence="14" id="KW-1185">Reference proteome</keyword>
<evidence type="ECO:0000256" key="8">
    <source>
        <dbReference type="ARBA" id="ARBA00023136"/>
    </source>
</evidence>
<dbReference type="GO" id="GO:0140359">
    <property type="term" value="F:ABC-type transporter activity"/>
    <property type="evidence" value="ECO:0007669"/>
    <property type="project" value="InterPro"/>
</dbReference>
<dbReference type="GO" id="GO:0005524">
    <property type="term" value="F:ATP binding"/>
    <property type="evidence" value="ECO:0007669"/>
    <property type="project" value="UniProtKB-KW"/>
</dbReference>
<keyword evidence="5" id="KW-0547">Nucleotide-binding</keyword>
<dbReference type="KEGG" id="vgo:GJW-30_1_04428"/>
<gene>
    <name evidence="13" type="primary">bacA_3</name>
    <name evidence="13" type="ORF">GJW-30_1_04428</name>
</gene>
<evidence type="ECO:0000256" key="3">
    <source>
        <dbReference type="ARBA" id="ARBA00022448"/>
    </source>
</evidence>
<evidence type="ECO:0000256" key="7">
    <source>
        <dbReference type="ARBA" id="ARBA00022989"/>
    </source>
</evidence>
<dbReference type="InterPro" id="IPR036640">
    <property type="entry name" value="ABC1_TM_sf"/>
</dbReference>
<dbReference type="PANTHER" id="PTHR11384:SF59">
    <property type="entry name" value="LYSOSOMAL COBALAMIN TRANSPORTER ABCD4"/>
    <property type="match status" value="1"/>
</dbReference>
<evidence type="ECO:0000256" key="2">
    <source>
        <dbReference type="ARBA" id="ARBA00005417"/>
    </source>
</evidence>
<evidence type="ECO:0000256" key="10">
    <source>
        <dbReference type="SAM" id="Phobius"/>
    </source>
</evidence>
<feature type="domain" description="ABC transmembrane type-1" evidence="12">
    <location>
        <begin position="1"/>
        <end position="144"/>
    </location>
</feature>
<feature type="transmembrane region" description="Helical" evidence="10">
    <location>
        <begin position="84"/>
        <end position="105"/>
    </location>
</feature>